<accession>A0AAU7VJA6</accession>
<protein>
    <submittedName>
        <fullName evidence="3">Methyltransferase domain-containing protein</fullName>
    </submittedName>
</protein>
<keyword evidence="3" id="KW-0489">Methyltransferase</keyword>
<sequence length="220" mass="25363">MSNNLEKMNQFFDVRADSYDEHMNKSIGSFETYYVKVADPIKNTDETIEILDLGCGTGLELRSIFEKAPNARITCIDMSEKMLELLKSKYSDKLNQINIIQGSYTELDLGQQKYDYVISVMTMHHLLHNDKEQLYKKIKEAIKPNGTYIEGDYVVTKEKEENLVNFLEEVAQKHGLPKDGSYHIDIPFSLETQRKLFSKAGFAKFEVVFKEGEHTIIVSK</sequence>
<name>A0AAU7VJA6_9FIRM</name>
<dbReference type="SUPFAM" id="SSF53335">
    <property type="entry name" value="S-adenosyl-L-methionine-dependent methyltransferases"/>
    <property type="match status" value="1"/>
</dbReference>
<reference evidence="3" key="2">
    <citation type="submission" date="2024-06" db="EMBL/GenBank/DDBJ databases">
        <authorList>
            <person name="Petrova K.O."/>
            <person name="Toshchakov S.V."/>
            <person name="Boltjanskaja Y.V."/>
            <person name="Kevbrin V."/>
        </authorList>
    </citation>
    <scope>NUCLEOTIDE SEQUENCE</scope>
    <source>
        <strain evidence="3">Z-910T</strain>
    </source>
</reference>
<evidence type="ECO:0000256" key="1">
    <source>
        <dbReference type="ARBA" id="ARBA00022679"/>
    </source>
</evidence>
<evidence type="ECO:0000313" key="3">
    <source>
        <dbReference type="EMBL" id="XBX74123.1"/>
    </source>
</evidence>
<dbReference type="CDD" id="cd02440">
    <property type="entry name" value="AdoMet_MTases"/>
    <property type="match status" value="1"/>
</dbReference>
<gene>
    <name evidence="3" type="ORF">PRVXT_002148</name>
</gene>
<dbReference type="PROSITE" id="PS51683">
    <property type="entry name" value="SAM_OMT_II"/>
    <property type="match status" value="1"/>
</dbReference>
<dbReference type="InterPro" id="IPR029063">
    <property type="entry name" value="SAM-dependent_MTases_sf"/>
</dbReference>
<evidence type="ECO:0000259" key="2">
    <source>
        <dbReference type="Pfam" id="PF13649"/>
    </source>
</evidence>
<dbReference type="RefSeq" id="WP_350342881.1">
    <property type="nucleotide sequence ID" value="NZ_CP158367.1"/>
</dbReference>
<dbReference type="Pfam" id="PF13649">
    <property type="entry name" value="Methyltransf_25"/>
    <property type="match status" value="1"/>
</dbReference>
<dbReference type="AlphaFoldDB" id="A0AAU7VJA6"/>
<dbReference type="InterPro" id="IPR016461">
    <property type="entry name" value="COMT-like"/>
</dbReference>
<dbReference type="PANTHER" id="PTHR43861">
    <property type="entry name" value="TRANS-ACONITATE 2-METHYLTRANSFERASE-RELATED"/>
    <property type="match status" value="1"/>
</dbReference>
<proteinExistence type="predicted"/>
<dbReference type="Gene3D" id="3.40.50.150">
    <property type="entry name" value="Vaccinia Virus protein VP39"/>
    <property type="match status" value="1"/>
</dbReference>
<organism evidence="3">
    <name type="scientific">Proteinivorax tanatarense</name>
    <dbReference type="NCBI Taxonomy" id="1260629"/>
    <lineage>
        <taxon>Bacteria</taxon>
        <taxon>Bacillati</taxon>
        <taxon>Bacillota</taxon>
        <taxon>Clostridia</taxon>
        <taxon>Eubacteriales</taxon>
        <taxon>Proteinivoracaceae</taxon>
        <taxon>Proteinivorax</taxon>
    </lineage>
</organism>
<dbReference type="GO" id="GO:0008168">
    <property type="term" value="F:methyltransferase activity"/>
    <property type="evidence" value="ECO:0007669"/>
    <property type="project" value="UniProtKB-KW"/>
</dbReference>
<dbReference type="EMBL" id="CP158367">
    <property type="protein sequence ID" value="XBX74123.1"/>
    <property type="molecule type" value="Genomic_DNA"/>
</dbReference>
<dbReference type="GO" id="GO:0032259">
    <property type="term" value="P:methylation"/>
    <property type="evidence" value="ECO:0007669"/>
    <property type="project" value="UniProtKB-KW"/>
</dbReference>
<feature type="domain" description="Methyltransferase" evidence="2">
    <location>
        <begin position="50"/>
        <end position="146"/>
    </location>
</feature>
<reference evidence="3" key="1">
    <citation type="journal article" date="2013" name="Extremophiles">
        <title>Proteinivorax tanatarense gen. nov., sp. nov., an anaerobic, haloalkaliphilic, proteolytic bacterium isolated from a decaying algal bloom, and proposal of Proteinivoraceae fam. nov.</title>
        <authorList>
            <person name="Kevbrin V."/>
            <person name="Boltyanskaya Y."/>
            <person name="Zhilina T."/>
            <person name="Kolganova T."/>
            <person name="Lavrentjeva E."/>
            <person name="Kuznetsov B."/>
        </authorList>
    </citation>
    <scope>NUCLEOTIDE SEQUENCE</scope>
    <source>
        <strain evidence="3">Z-910T</strain>
    </source>
</reference>
<keyword evidence="1" id="KW-0808">Transferase</keyword>
<dbReference type="InterPro" id="IPR041698">
    <property type="entry name" value="Methyltransf_25"/>
</dbReference>